<dbReference type="InterPro" id="IPR028098">
    <property type="entry name" value="Glyco_trans_4-like_N"/>
</dbReference>
<evidence type="ECO:0000259" key="2">
    <source>
        <dbReference type="Pfam" id="PF13439"/>
    </source>
</evidence>
<dbReference type="Pfam" id="PF00534">
    <property type="entry name" value="Glycos_transf_1"/>
    <property type="match status" value="1"/>
</dbReference>
<dbReference type="InterPro" id="IPR001296">
    <property type="entry name" value="Glyco_trans_1"/>
</dbReference>
<dbReference type="CDD" id="cd03801">
    <property type="entry name" value="GT4_PimA-like"/>
    <property type="match status" value="1"/>
</dbReference>
<dbReference type="Pfam" id="PF13439">
    <property type="entry name" value="Glyco_transf_4"/>
    <property type="match status" value="1"/>
</dbReference>
<dbReference type="GO" id="GO:0016757">
    <property type="term" value="F:glycosyltransferase activity"/>
    <property type="evidence" value="ECO:0007669"/>
    <property type="project" value="UniProtKB-ARBA"/>
</dbReference>
<feature type="domain" description="Glycosyl transferase family 1" evidence="1">
    <location>
        <begin position="184"/>
        <end position="316"/>
    </location>
</feature>
<comment type="caution">
    <text evidence="3">The sequence shown here is derived from an EMBL/GenBank/DDBJ whole genome shotgun (WGS) entry which is preliminary data.</text>
</comment>
<protein>
    <submittedName>
        <fullName evidence="3">Glycosyltransferase family 4 protein</fullName>
    </submittedName>
</protein>
<dbReference type="Gene3D" id="3.40.50.2000">
    <property type="entry name" value="Glycogen Phosphorylase B"/>
    <property type="match status" value="2"/>
</dbReference>
<dbReference type="PANTHER" id="PTHR12526:SF637">
    <property type="entry name" value="GLYCOSYLTRANSFERASE EPSF-RELATED"/>
    <property type="match status" value="1"/>
</dbReference>
<sequence length="349" mass="38684">MKSITGINLIFHSICPGGGMERYVMDIMTEFARKGIQVRGIARKAQWPGLKPAQIELVTIKDKTPFSRLNNLIFERIAHKQCNPAWPTIGISRIPYGADIAIAGGTHIGHLHAKGKTTRGLFNKLTISHELSLYKNSKTLISHSKKVQEEIIGHYHQKREKTATLYPPIDTKKFNISARESREATRSLLQLKDEELVLFFPSNNHKLKGSELILNTLDQYHINAKLLVAGKADLKHPKAINLGHITDIQNIYAAADATILASKYEAFGLVAAESILCGTPVLLAEGIGATEVLRPAACIQFGQTTESLASAIQNLTRNIRPHITNESDITYDVHLDHHVNKLISFLENA</sequence>
<dbReference type="AlphaFoldDB" id="A0ABD4STU5"/>
<evidence type="ECO:0000313" key="3">
    <source>
        <dbReference type="EMBL" id="MCG9026538.1"/>
    </source>
</evidence>
<dbReference type="RefSeq" id="WP_239894226.1">
    <property type="nucleotide sequence ID" value="NZ_JAJAXM010000021.1"/>
</dbReference>
<evidence type="ECO:0000313" key="4">
    <source>
        <dbReference type="Proteomes" id="UP001200247"/>
    </source>
</evidence>
<proteinExistence type="predicted"/>
<dbReference type="Proteomes" id="UP001200247">
    <property type="component" value="Unassembled WGS sequence"/>
</dbReference>
<accession>A0ABD4STU5</accession>
<evidence type="ECO:0000259" key="1">
    <source>
        <dbReference type="Pfam" id="PF00534"/>
    </source>
</evidence>
<dbReference type="PANTHER" id="PTHR12526">
    <property type="entry name" value="GLYCOSYLTRANSFERASE"/>
    <property type="match status" value="1"/>
</dbReference>
<gene>
    <name evidence="3" type="ORF">LH440_11640</name>
</gene>
<feature type="domain" description="Glycosyltransferase subfamily 4-like N-terminal" evidence="2">
    <location>
        <begin position="18"/>
        <end position="172"/>
    </location>
</feature>
<name>A0ABD4STU5_9NEIS</name>
<dbReference type="EMBL" id="JAJAXM010000021">
    <property type="protein sequence ID" value="MCG9026538.1"/>
    <property type="molecule type" value="Genomic_DNA"/>
</dbReference>
<organism evidence="3 4">
    <name type="scientific">Laribacter hongkongensis</name>
    <dbReference type="NCBI Taxonomy" id="168471"/>
    <lineage>
        <taxon>Bacteria</taxon>
        <taxon>Pseudomonadati</taxon>
        <taxon>Pseudomonadota</taxon>
        <taxon>Betaproteobacteria</taxon>
        <taxon>Neisseriales</taxon>
        <taxon>Aquaspirillaceae</taxon>
        <taxon>Laribacter</taxon>
    </lineage>
</organism>
<reference evidence="3 4" key="1">
    <citation type="submission" date="2021-10" db="EMBL/GenBank/DDBJ databases">
        <title>Whole-genome sequencing analysis of Laribacter hongkongensis: virulence gene profiles, carbohydrate-active enzyme prediction, and antimicrobial resistance characterization.</title>
        <authorList>
            <person name="Yuan P."/>
            <person name="Zhan Y."/>
            <person name="Chen D."/>
        </authorList>
    </citation>
    <scope>NUCLEOTIDE SEQUENCE [LARGE SCALE GENOMIC DNA]</scope>
    <source>
        <strain evidence="3 4">W67</strain>
    </source>
</reference>
<dbReference type="SUPFAM" id="SSF53756">
    <property type="entry name" value="UDP-Glycosyltransferase/glycogen phosphorylase"/>
    <property type="match status" value="1"/>
</dbReference>